<dbReference type="EMBL" id="CP014782">
    <property type="protein sequence ID" value="AQS37955.1"/>
    <property type="molecule type" value="Genomic_DNA"/>
</dbReference>
<evidence type="ECO:0000256" key="1">
    <source>
        <dbReference type="SAM" id="Phobius"/>
    </source>
</evidence>
<proteinExistence type="predicted"/>
<name>A0A1S6HQZ9_9GAMM</name>
<organism evidence="2 3">
    <name type="scientific">Shewanella psychrophila</name>
    <dbReference type="NCBI Taxonomy" id="225848"/>
    <lineage>
        <taxon>Bacteria</taxon>
        <taxon>Pseudomonadati</taxon>
        <taxon>Pseudomonadota</taxon>
        <taxon>Gammaproteobacteria</taxon>
        <taxon>Alteromonadales</taxon>
        <taxon>Shewanellaceae</taxon>
        <taxon>Shewanella</taxon>
    </lineage>
</organism>
<keyword evidence="1" id="KW-1133">Transmembrane helix</keyword>
<gene>
    <name evidence="2" type="ORF">Sps_02803</name>
</gene>
<keyword evidence="3" id="KW-1185">Reference proteome</keyword>
<dbReference type="AlphaFoldDB" id="A0A1S6HQZ9"/>
<keyword evidence="1" id="KW-0472">Membrane</keyword>
<accession>A0A1S6HQZ9</accession>
<feature type="transmembrane region" description="Helical" evidence="1">
    <location>
        <begin position="30"/>
        <end position="49"/>
    </location>
</feature>
<reference evidence="2 3" key="1">
    <citation type="submission" date="2016-03" db="EMBL/GenBank/DDBJ databases">
        <title>Complete genome sequence of Shewanella psychrophila WP2, a deep sea bacterium isolated from west Pacific sediment.</title>
        <authorList>
            <person name="Xu G."/>
            <person name="Jian H."/>
        </authorList>
    </citation>
    <scope>NUCLEOTIDE SEQUENCE [LARGE SCALE GENOMIC DNA]</scope>
    <source>
        <strain evidence="2 3">WP2</strain>
    </source>
</reference>
<sequence length="195" mass="22515">MEIKPKPLATTETVKRFPQLDNRELIKTSFWISQVFMIIATIVGVYLAAQEGLSQALAFDNLTNKQNNYYLRHALYDEVSDNVKTINEYADLISAKSPYDLKAIHPQMASFIWENMRFSPYTLETPSRILSETRRFYMESKEIVTKIENRFYGAKYGAEQLKKLTQRVTEQTLPALKNNYSALAIELKSADIIVE</sequence>
<dbReference type="RefSeq" id="WP_077753061.1">
    <property type="nucleotide sequence ID" value="NZ_CP014782.1"/>
</dbReference>
<keyword evidence="1" id="KW-0812">Transmembrane</keyword>
<evidence type="ECO:0000313" key="3">
    <source>
        <dbReference type="Proteomes" id="UP000189545"/>
    </source>
</evidence>
<evidence type="ECO:0000313" key="2">
    <source>
        <dbReference type="EMBL" id="AQS37955.1"/>
    </source>
</evidence>
<protein>
    <recommendedName>
        <fullName evidence="4">Chemotaxis methyl-accepting receptor HlyB-like 4HB MCP domain-containing protein</fullName>
    </recommendedName>
</protein>
<dbReference type="OrthoDB" id="196134at2"/>
<dbReference type="Proteomes" id="UP000189545">
    <property type="component" value="Chromosome"/>
</dbReference>
<dbReference type="KEGG" id="spsw:Sps_02803"/>
<evidence type="ECO:0008006" key="4">
    <source>
        <dbReference type="Google" id="ProtNLM"/>
    </source>
</evidence>